<organism evidence="3">
    <name type="scientific">Caenorhabditis remanei</name>
    <name type="common">Caenorhabditis vulgaris</name>
    <dbReference type="NCBI Taxonomy" id="31234"/>
    <lineage>
        <taxon>Eukaryota</taxon>
        <taxon>Metazoa</taxon>
        <taxon>Ecdysozoa</taxon>
        <taxon>Nematoda</taxon>
        <taxon>Chromadorea</taxon>
        <taxon>Rhabditida</taxon>
        <taxon>Rhabditina</taxon>
        <taxon>Rhabditomorpha</taxon>
        <taxon>Rhabditoidea</taxon>
        <taxon>Rhabditidae</taxon>
        <taxon>Peloderinae</taxon>
        <taxon>Caenorhabditis</taxon>
    </lineage>
</organism>
<proteinExistence type="predicted"/>
<evidence type="ECO:0000256" key="1">
    <source>
        <dbReference type="SAM" id="MobiDB-lite"/>
    </source>
</evidence>
<keyword evidence="3" id="KW-1185">Reference proteome</keyword>
<evidence type="ECO:0000313" key="2">
    <source>
        <dbReference type="EMBL" id="EFP02296.1"/>
    </source>
</evidence>
<dbReference type="EMBL" id="DS268806">
    <property type="protein sequence ID" value="EFP02296.1"/>
    <property type="molecule type" value="Genomic_DNA"/>
</dbReference>
<dbReference type="InParanoid" id="E3NKI3"/>
<feature type="region of interest" description="Disordered" evidence="1">
    <location>
        <begin position="84"/>
        <end position="121"/>
    </location>
</feature>
<gene>
    <name evidence="2" type="ORF">CRE_29230</name>
</gene>
<dbReference type="AlphaFoldDB" id="E3NKI3"/>
<evidence type="ECO:0000313" key="3">
    <source>
        <dbReference type="Proteomes" id="UP000008281"/>
    </source>
</evidence>
<sequence>MDHVDSQSTDTESVLLGFIQDCGMDDKVLDELHRDAQSAYNISIGDALNAQFENYQAQETTVKIGEVVAEKMIPVAVEEELPLTMSNQSGSNKKSRKRKTAVPSKDKKMKLSTDSTSYGRAQDTDLHNKDRFCERVFVPLKFWMNAEKRGRLVRGFDAQKIRTMSGLSVFEVWKERASSFPVIFVKDQNDMLRVIVCEGNHRVQSTITRTLTEEELTTLVPVYCIHLEEDFDALWSVAIPTNEDSMDACSTLQNLKKSLSREVMLIVADAQKIFLGKYTDFETVLFYTKILQSECSPDEYRTMQKDVTSRNKWIDRLTSEGLFPPTNAHGKHLQAPAVYFMEPLTRFSYLNLIRDGEDFGTNHCFQIIQRASVEDDNLTASVLDQVKNAQRGKNGLTRRNYLRQFEAIANGSADMEKIQKNEAITQVEVVQRADEIAEGDTLVFGRRVPEYIDALLSKNCCIFIIGPLPCVIKRAYSADVKMRTGTMSGSCFGLGGTVEYLCMGTLVVEDEGDEINTRTSTRIFNALCTVLNVLKKKKPVKGFVVKTIRGFEVKSV</sequence>
<reference evidence="2" key="1">
    <citation type="submission" date="2007-07" db="EMBL/GenBank/DDBJ databases">
        <title>PCAP assembly of the Caenorhabditis remanei genome.</title>
        <authorList>
            <consortium name="The Caenorhabditis remanei Sequencing Consortium"/>
            <person name="Wilson R.K."/>
        </authorList>
    </citation>
    <scope>NUCLEOTIDE SEQUENCE [LARGE SCALE GENOMIC DNA]</scope>
    <source>
        <strain evidence="2">PB4641</strain>
    </source>
</reference>
<protein>
    <submittedName>
        <fullName evidence="2">Uncharacterized protein</fullName>
    </submittedName>
</protein>
<dbReference type="Proteomes" id="UP000008281">
    <property type="component" value="Unassembled WGS sequence"/>
</dbReference>
<accession>E3NKI3</accession>
<name>E3NKI3_CAERE</name>
<dbReference type="HOGENOM" id="CLU_490246_0_0_1"/>